<dbReference type="STRING" id="1408157.A0A1J7JJK0"/>
<evidence type="ECO:0000313" key="1">
    <source>
        <dbReference type="EMBL" id="OIW27826.1"/>
    </source>
</evidence>
<dbReference type="EMBL" id="KV875099">
    <property type="protein sequence ID" value="OIW27826.1"/>
    <property type="molecule type" value="Genomic_DNA"/>
</dbReference>
<evidence type="ECO:0000313" key="2">
    <source>
        <dbReference type="Proteomes" id="UP000182658"/>
    </source>
</evidence>
<accession>A0A1J7JJK0</accession>
<protein>
    <submittedName>
        <fullName evidence="1">Uncharacterized protein</fullName>
    </submittedName>
</protein>
<name>A0A1J7JJK0_9PEZI</name>
<dbReference type="Proteomes" id="UP000182658">
    <property type="component" value="Unassembled WGS sequence"/>
</dbReference>
<reference evidence="1 2" key="1">
    <citation type="submission" date="2016-10" db="EMBL/GenBank/DDBJ databases">
        <title>Draft genome sequence of Coniochaeta ligniaria NRRL30616, a lignocellulolytic fungus for bioabatement of inhibitors in plant biomass hydrolysates.</title>
        <authorList>
            <consortium name="DOE Joint Genome Institute"/>
            <person name="Jimenez D.J."/>
            <person name="Hector R.E."/>
            <person name="Riley R."/>
            <person name="Sun H."/>
            <person name="Grigoriev I.V."/>
            <person name="Van Elsas J.D."/>
            <person name="Nichols N.N."/>
        </authorList>
    </citation>
    <scope>NUCLEOTIDE SEQUENCE [LARGE SCALE GENOMIC DNA]</scope>
    <source>
        <strain evidence="1 2">NRRL 30616</strain>
    </source>
</reference>
<proteinExistence type="predicted"/>
<dbReference type="OrthoDB" id="5413269at2759"/>
<gene>
    <name evidence="1" type="ORF">CONLIGDRAFT_682841</name>
</gene>
<sequence length="244" mass="26058">MSTFSITINNNSNVPRRFLLFQDMPTPTNGPSSTVFTNVYQRSPKIQSGDDSRVSFQMKQEYFAIYGTGSENSDGSVRIYTSSSVPVKLGPGGTTVVVTTQDGEGNDPAWDKAAASGQTTGAKGGFSIVTDTSFRFPNPNAIYIGCGARDPKSPSSIIPVQTYIAEPGLNSQLFPKVKYYICFGEYQPGMVVDRTTLGNVLAIDFTGCTIPNASFTLNSNGAYDADPSVDSAGIKWSFGKVPTS</sequence>
<keyword evidence="2" id="KW-1185">Reference proteome</keyword>
<organism evidence="1 2">
    <name type="scientific">Coniochaeta ligniaria NRRL 30616</name>
    <dbReference type="NCBI Taxonomy" id="1408157"/>
    <lineage>
        <taxon>Eukaryota</taxon>
        <taxon>Fungi</taxon>
        <taxon>Dikarya</taxon>
        <taxon>Ascomycota</taxon>
        <taxon>Pezizomycotina</taxon>
        <taxon>Sordariomycetes</taxon>
        <taxon>Sordariomycetidae</taxon>
        <taxon>Coniochaetales</taxon>
        <taxon>Coniochaetaceae</taxon>
        <taxon>Coniochaeta</taxon>
    </lineage>
</organism>
<dbReference type="InParanoid" id="A0A1J7JJK0"/>
<dbReference type="AlphaFoldDB" id="A0A1J7JJK0"/>